<dbReference type="SUPFAM" id="SSF54373">
    <property type="entry name" value="FAD-linked reductases, C-terminal domain"/>
    <property type="match status" value="1"/>
</dbReference>
<evidence type="ECO:0000259" key="6">
    <source>
        <dbReference type="Pfam" id="PF01494"/>
    </source>
</evidence>
<keyword evidence="3" id="KW-0274">FAD</keyword>
<keyword evidence="8" id="KW-1185">Reference proteome</keyword>
<keyword evidence="4" id="KW-0560">Oxidoreductase</keyword>
<dbReference type="SUPFAM" id="SSF51905">
    <property type="entry name" value="FAD/NAD(P)-binding domain"/>
    <property type="match status" value="1"/>
</dbReference>
<dbReference type="GO" id="GO:0071949">
    <property type="term" value="F:FAD binding"/>
    <property type="evidence" value="ECO:0007669"/>
    <property type="project" value="InterPro"/>
</dbReference>
<dbReference type="GO" id="GO:0004497">
    <property type="term" value="F:monooxygenase activity"/>
    <property type="evidence" value="ECO:0007669"/>
    <property type="project" value="UniProtKB-KW"/>
</dbReference>
<comment type="caution">
    <text evidence="7">The sequence shown here is derived from an EMBL/GenBank/DDBJ whole genome shotgun (WGS) entry which is preliminary data.</text>
</comment>
<dbReference type="STRING" id="665004.AC529_13680"/>
<proteinExistence type="predicted"/>
<dbReference type="InterPro" id="IPR002938">
    <property type="entry name" value="FAD-bd"/>
</dbReference>
<dbReference type="EMBL" id="LGEM01000099">
    <property type="protein sequence ID" value="KUP96098.1"/>
    <property type="molecule type" value="Genomic_DNA"/>
</dbReference>
<gene>
    <name evidence="7" type="ORF">AC529_13680</name>
</gene>
<dbReference type="InterPro" id="IPR036188">
    <property type="entry name" value="FAD/NAD-bd_sf"/>
</dbReference>
<dbReference type="PRINTS" id="PR00420">
    <property type="entry name" value="RNGMNOXGNASE"/>
</dbReference>
<dbReference type="RefSeq" id="WP_068757897.1">
    <property type="nucleotide sequence ID" value="NZ_KQ950184.1"/>
</dbReference>
<accession>A0A147KFQ8</accession>
<evidence type="ECO:0000256" key="5">
    <source>
        <dbReference type="ARBA" id="ARBA00023033"/>
    </source>
</evidence>
<evidence type="ECO:0000313" key="7">
    <source>
        <dbReference type="EMBL" id="KUP96098.1"/>
    </source>
</evidence>
<evidence type="ECO:0000256" key="2">
    <source>
        <dbReference type="ARBA" id="ARBA00022630"/>
    </source>
</evidence>
<reference evidence="8" key="1">
    <citation type="journal article" date="2017" name="Acta Aliment.">
        <title>Plant polysaccharide degrading enzyme system of Thermpbifida cellulosilytica TB100 revealed by de novo genome project data.</title>
        <authorList>
            <person name="Toth A."/>
            <person name="Baka E."/>
            <person name="Luzics S."/>
            <person name="Bata-Vidacs I."/>
            <person name="Nagy I."/>
            <person name="Balint B."/>
            <person name="Herceg R."/>
            <person name="Olasz F."/>
            <person name="Wilk T."/>
            <person name="Nagy T."/>
            <person name="Kriszt B."/>
            <person name="Nagy I."/>
            <person name="Kukolya J."/>
        </authorList>
    </citation>
    <scope>NUCLEOTIDE SEQUENCE [LARGE SCALE GENOMIC DNA]</scope>
    <source>
        <strain evidence="8">TB100</strain>
    </source>
</reference>
<protein>
    <recommendedName>
        <fullName evidence="6">FAD-binding domain-containing protein</fullName>
    </recommendedName>
</protein>
<dbReference type="InterPro" id="IPR050493">
    <property type="entry name" value="FAD-dep_Monooxygenase_BioMet"/>
</dbReference>
<organism evidence="7 8">
    <name type="scientific">Thermobifida cellulosilytica TB100</name>
    <dbReference type="NCBI Taxonomy" id="665004"/>
    <lineage>
        <taxon>Bacteria</taxon>
        <taxon>Bacillati</taxon>
        <taxon>Actinomycetota</taxon>
        <taxon>Actinomycetes</taxon>
        <taxon>Streptosporangiales</taxon>
        <taxon>Nocardiopsidaceae</taxon>
        <taxon>Thermobifida</taxon>
    </lineage>
</organism>
<comment type="cofactor">
    <cofactor evidence="1">
        <name>FAD</name>
        <dbReference type="ChEBI" id="CHEBI:57692"/>
    </cofactor>
</comment>
<feature type="domain" description="FAD-binding" evidence="6">
    <location>
        <begin position="3"/>
        <end position="333"/>
    </location>
</feature>
<dbReference type="PANTHER" id="PTHR13789:SF318">
    <property type="entry name" value="GERANYLGERANYL DIPHOSPHATE REDUCTASE"/>
    <property type="match status" value="1"/>
</dbReference>
<dbReference type="PANTHER" id="PTHR13789">
    <property type="entry name" value="MONOOXYGENASE"/>
    <property type="match status" value="1"/>
</dbReference>
<evidence type="ECO:0000256" key="4">
    <source>
        <dbReference type="ARBA" id="ARBA00023002"/>
    </source>
</evidence>
<sequence>MRIVIVGAGIAGLTLAVALRRHGITPVVLEQSHHPAPPGTGVQVPPSVVHRLRRIGLGEALDRRGVRPTGVDVLDWRDGSPLEELTLGPDCERRFGAPYYTMLRSELHATLLEALPAGTVRTGSYVTDVLDGTDVVTLCCADGTRVRAEAVIAADGAHSTVRQAVLPAVPRPLQLRVCRGLAPAARLPDTGEARIRVWPRADRYFTCYPVEGGHTLSFGAVLPSEPGQLESWAPRRRIDDLLAAFAGWSDEVTGLVAAAEWIGVWTPQQLPPASTWNRGRVALMGDAAHPVLPFLPQGLAQSVEDAVALADLLRTATGPTVEAVLERYAAARQGQIGSLQELSQELLDSLTELRAASEAGVAAGPPRGLEDVGGR</sequence>
<keyword evidence="2" id="KW-0285">Flavoprotein</keyword>
<evidence type="ECO:0000256" key="3">
    <source>
        <dbReference type="ARBA" id="ARBA00022827"/>
    </source>
</evidence>
<keyword evidence="5" id="KW-0503">Monooxygenase</keyword>
<dbReference type="Gene3D" id="3.50.50.60">
    <property type="entry name" value="FAD/NAD(P)-binding domain"/>
    <property type="match status" value="1"/>
</dbReference>
<name>A0A147KFQ8_THECS</name>
<evidence type="ECO:0000313" key="8">
    <source>
        <dbReference type="Proteomes" id="UP000074382"/>
    </source>
</evidence>
<dbReference type="AlphaFoldDB" id="A0A147KFQ8"/>
<evidence type="ECO:0000256" key="1">
    <source>
        <dbReference type="ARBA" id="ARBA00001974"/>
    </source>
</evidence>
<dbReference type="PATRIC" id="fig|665004.4.peg.3375"/>
<dbReference type="Proteomes" id="UP000074382">
    <property type="component" value="Unassembled WGS sequence"/>
</dbReference>
<dbReference type="Pfam" id="PF01494">
    <property type="entry name" value="FAD_binding_3"/>
    <property type="match status" value="1"/>
</dbReference>